<evidence type="ECO:0000256" key="4">
    <source>
        <dbReference type="ARBA" id="ARBA00022989"/>
    </source>
</evidence>
<dbReference type="Proteomes" id="UP000319257">
    <property type="component" value="Unassembled WGS sequence"/>
</dbReference>
<feature type="transmembrane region" description="Helical" evidence="6">
    <location>
        <begin position="406"/>
        <end position="430"/>
    </location>
</feature>
<reference evidence="8 9" key="1">
    <citation type="submission" date="2019-06" db="EMBL/GenBank/DDBJ databases">
        <title>Draft genome sequence of the filamentous fungus Phialemoniopsis curvata isolated from diesel fuel.</title>
        <authorList>
            <person name="Varaljay V.A."/>
            <person name="Lyon W.J."/>
            <person name="Crouch A.L."/>
            <person name="Drake C.E."/>
            <person name="Hollomon J.M."/>
            <person name="Nadeau L.J."/>
            <person name="Nunn H.S."/>
            <person name="Stevenson B.S."/>
            <person name="Bojanowski C.L."/>
            <person name="Crookes-Goodson W.J."/>
        </authorList>
    </citation>
    <scope>NUCLEOTIDE SEQUENCE [LARGE SCALE GENOMIC DNA]</scope>
    <source>
        <strain evidence="8 9">D216</strain>
    </source>
</reference>
<dbReference type="InParanoid" id="A0A507AHT1"/>
<dbReference type="InterPro" id="IPR005828">
    <property type="entry name" value="MFS_sugar_transport-like"/>
</dbReference>
<feature type="transmembrane region" description="Helical" evidence="6">
    <location>
        <begin position="342"/>
        <end position="361"/>
    </location>
</feature>
<sequence length="520" mass="57399">MSDTRQTPLRANWKCFVMCFGMTMANLQYGFDAGVIANLQAMPGFLQVFGYRDPKLKIGWGITTTNQQLITSFLNIGTMIGVFFTAPFGRFFGRRVAIWAGSLICFIGASVQIASTSIAGVCIGRAFVGASNAFFITFANSYIAESTPPHLRPVVSSIFGIMTGVGAIISAVICNGVKNIMNKHCYQIPLACLFFFPTLISVISLFVPESPRWLLLRNRSQEAERSLAILRDNSLSPQLLEEEFIEISRGIEEEKAMASNSQFLDIFRGTDRRRTIICTAIVLSRASSGLWLFIAYGTYFYQQAGIGDPFIMGIYVLIAAIGGTIIAIYCSYKWLGRRSMMLIGTGGAGIFMLGIAIADTIAPGSEASAKAFTGLSTCYQFVYSGFAGAMSWPISAEVVSSRLRVYTLSLATGIDYLAAWLVAFCSPYFINPTAMGWGARYCWIWAASNLITYIFFYFMLPEMKGRMLEEIDELFEKKVPTRQFATFVCTIHEQAHNLAMKKSSVDVAQVEGIDKRINEG</sequence>
<evidence type="ECO:0000313" key="9">
    <source>
        <dbReference type="Proteomes" id="UP000319257"/>
    </source>
</evidence>
<keyword evidence="5 6" id="KW-0472">Membrane</keyword>
<dbReference type="GO" id="GO:0016020">
    <property type="term" value="C:membrane"/>
    <property type="evidence" value="ECO:0007669"/>
    <property type="project" value="UniProtKB-SubCell"/>
</dbReference>
<feature type="transmembrane region" description="Helical" evidence="6">
    <location>
        <begin position="381"/>
        <end position="399"/>
    </location>
</feature>
<feature type="transmembrane region" description="Helical" evidence="6">
    <location>
        <begin position="155"/>
        <end position="174"/>
    </location>
</feature>
<dbReference type="InterPro" id="IPR036259">
    <property type="entry name" value="MFS_trans_sf"/>
</dbReference>
<feature type="domain" description="Major facilitator superfamily (MFS) profile" evidence="7">
    <location>
        <begin position="18"/>
        <end position="464"/>
    </location>
</feature>
<dbReference type="PANTHER" id="PTHR48022">
    <property type="entry name" value="PLASTIDIC GLUCOSE TRANSPORTER 4"/>
    <property type="match status" value="1"/>
</dbReference>
<organism evidence="8 9">
    <name type="scientific">Thyridium curvatum</name>
    <dbReference type="NCBI Taxonomy" id="1093900"/>
    <lineage>
        <taxon>Eukaryota</taxon>
        <taxon>Fungi</taxon>
        <taxon>Dikarya</taxon>
        <taxon>Ascomycota</taxon>
        <taxon>Pezizomycotina</taxon>
        <taxon>Sordariomycetes</taxon>
        <taxon>Sordariomycetidae</taxon>
        <taxon>Thyridiales</taxon>
        <taxon>Thyridiaceae</taxon>
        <taxon>Thyridium</taxon>
    </lineage>
</organism>
<name>A0A507AHT1_9PEZI</name>
<accession>A0A507AHT1</accession>
<dbReference type="InterPro" id="IPR050360">
    <property type="entry name" value="MFS_Sugar_Transporters"/>
</dbReference>
<comment type="caution">
    <text evidence="8">The sequence shown here is derived from an EMBL/GenBank/DDBJ whole genome shotgun (WGS) entry which is preliminary data.</text>
</comment>
<feature type="transmembrane region" description="Helical" evidence="6">
    <location>
        <begin position="310"/>
        <end position="330"/>
    </location>
</feature>
<dbReference type="FunFam" id="1.20.1250.20:FF:000078">
    <property type="entry name" value="MFS maltose transporter, putative"/>
    <property type="match status" value="1"/>
</dbReference>
<dbReference type="AlphaFoldDB" id="A0A507AHT1"/>
<keyword evidence="4 6" id="KW-1133">Transmembrane helix</keyword>
<comment type="similarity">
    <text evidence="2">Belongs to the major facilitator superfamily. Sugar transporter (TC 2.A.1.1) family.</text>
</comment>
<feature type="transmembrane region" description="Helical" evidence="6">
    <location>
        <begin position="126"/>
        <end position="143"/>
    </location>
</feature>
<evidence type="ECO:0000313" key="8">
    <source>
        <dbReference type="EMBL" id="TPX08652.1"/>
    </source>
</evidence>
<evidence type="ECO:0000256" key="2">
    <source>
        <dbReference type="ARBA" id="ARBA00010992"/>
    </source>
</evidence>
<dbReference type="RefSeq" id="XP_030990363.1">
    <property type="nucleotide sequence ID" value="XM_031144848.1"/>
</dbReference>
<dbReference type="InterPro" id="IPR020846">
    <property type="entry name" value="MFS_dom"/>
</dbReference>
<dbReference type="PANTHER" id="PTHR48022:SF10">
    <property type="entry name" value="MAJOR FACILITATOR SUPERFAMILY (MFS) PROFILE DOMAIN-CONTAINING PROTEIN"/>
    <property type="match status" value="1"/>
</dbReference>
<evidence type="ECO:0000256" key="5">
    <source>
        <dbReference type="ARBA" id="ARBA00023136"/>
    </source>
</evidence>
<feature type="transmembrane region" description="Helical" evidence="6">
    <location>
        <begin position="276"/>
        <end position="298"/>
    </location>
</feature>
<dbReference type="GO" id="GO:0005351">
    <property type="term" value="F:carbohydrate:proton symporter activity"/>
    <property type="evidence" value="ECO:0007669"/>
    <property type="project" value="TreeGrafter"/>
</dbReference>
<evidence type="ECO:0000256" key="1">
    <source>
        <dbReference type="ARBA" id="ARBA00004141"/>
    </source>
</evidence>
<gene>
    <name evidence="8" type="ORF">E0L32_009841</name>
</gene>
<keyword evidence="9" id="KW-1185">Reference proteome</keyword>
<dbReference type="PROSITE" id="PS50850">
    <property type="entry name" value="MFS"/>
    <property type="match status" value="1"/>
</dbReference>
<comment type="subcellular location">
    <subcellularLocation>
        <location evidence="1">Membrane</location>
        <topology evidence="1">Multi-pass membrane protein</topology>
    </subcellularLocation>
</comment>
<feature type="transmembrane region" description="Helical" evidence="6">
    <location>
        <begin position="96"/>
        <end position="114"/>
    </location>
</feature>
<dbReference type="SUPFAM" id="SSF103473">
    <property type="entry name" value="MFS general substrate transporter"/>
    <property type="match status" value="1"/>
</dbReference>
<dbReference type="Gene3D" id="1.20.1250.20">
    <property type="entry name" value="MFS general substrate transporter like domains"/>
    <property type="match status" value="1"/>
</dbReference>
<evidence type="ECO:0000256" key="3">
    <source>
        <dbReference type="ARBA" id="ARBA00022692"/>
    </source>
</evidence>
<keyword evidence="3 6" id="KW-0812">Transmembrane</keyword>
<feature type="transmembrane region" description="Helical" evidence="6">
    <location>
        <begin position="69"/>
        <end position="89"/>
    </location>
</feature>
<feature type="transmembrane region" description="Helical" evidence="6">
    <location>
        <begin position="186"/>
        <end position="207"/>
    </location>
</feature>
<evidence type="ECO:0000256" key="6">
    <source>
        <dbReference type="SAM" id="Phobius"/>
    </source>
</evidence>
<feature type="transmembrane region" description="Helical" evidence="6">
    <location>
        <begin position="442"/>
        <end position="460"/>
    </location>
</feature>
<dbReference type="Pfam" id="PF00083">
    <property type="entry name" value="Sugar_tr"/>
    <property type="match status" value="1"/>
</dbReference>
<evidence type="ECO:0000259" key="7">
    <source>
        <dbReference type="PROSITE" id="PS50850"/>
    </source>
</evidence>
<dbReference type="GeneID" id="41977288"/>
<dbReference type="EMBL" id="SKBQ01000075">
    <property type="protein sequence ID" value="TPX08652.1"/>
    <property type="molecule type" value="Genomic_DNA"/>
</dbReference>
<protein>
    <recommendedName>
        <fullName evidence="7">Major facilitator superfamily (MFS) profile domain-containing protein</fullName>
    </recommendedName>
</protein>
<proteinExistence type="inferred from homology"/>
<dbReference type="OrthoDB" id="6612291at2759"/>